<evidence type="ECO:0000256" key="4">
    <source>
        <dbReference type="ARBA" id="ARBA00022496"/>
    </source>
</evidence>
<evidence type="ECO:0000256" key="9">
    <source>
        <dbReference type="ARBA" id="ARBA00023136"/>
    </source>
</evidence>
<keyword evidence="9" id="KW-0472">Membrane</keyword>
<dbReference type="SMART" id="SM00382">
    <property type="entry name" value="AAA"/>
    <property type="match status" value="1"/>
</dbReference>
<sequence length="255" mass="27548">MYEVGQLTRRHGERAVLSLDGLKLGAEGLTTILGHNGSGKSTLMGLLARVDTGGEGRILLDGHLLSDLPQRELAQKVAFLPQRLPPVPGLTLRELVRLGRYPWRGALGRWRDEDHAAVEAALAETGGLDRADRLVEEMSGGERQRGFVAMLLAQQAPLLLLDEPTSALDPGHAYEVMALLRRLADTAGRRVILVLHDVNLATRFSDRILALREGRLAFDGPPAALLSPEVLTRLYAVPMEVVPGPPGRPALAVVA</sequence>
<gene>
    <name evidence="11" type="ORF">DI533_05765</name>
</gene>
<keyword evidence="6" id="KW-0067">ATP-binding</keyword>
<dbReference type="Gene3D" id="3.40.50.300">
    <property type="entry name" value="P-loop containing nucleotide triphosphate hydrolases"/>
    <property type="match status" value="1"/>
</dbReference>
<dbReference type="AlphaFoldDB" id="A0A2W5SDA3"/>
<dbReference type="PANTHER" id="PTHR42771:SF2">
    <property type="entry name" value="IRON(3+)-HYDROXAMATE IMPORT ATP-BINDING PROTEIN FHUC"/>
    <property type="match status" value="1"/>
</dbReference>
<dbReference type="GO" id="GO:0006826">
    <property type="term" value="P:iron ion transport"/>
    <property type="evidence" value="ECO:0007669"/>
    <property type="project" value="UniProtKB-KW"/>
</dbReference>
<evidence type="ECO:0000256" key="5">
    <source>
        <dbReference type="ARBA" id="ARBA00022741"/>
    </source>
</evidence>
<keyword evidence="5" id="KW-0547">Nucleotide-binding</keyword>
<organism evidence="11 12">
    <name type="scientific">Cereibacter sphaeroides</name>
    <name type="common">Rhodobacter sphaeroides</name>
    <dbReference type="NCBI Taxonomy" id="1063"/>
    <lineage>
        <taxon>Bacteria</taxon>
        <taxon>Pseudomonadati</taxon>
        <taxon>Pseudomonadota</taxon>
        <taxon>Alphaproteobacteria</taxon>
        <taxon>Rhodobacterales</taxon>
        <taxon>Paracoccaceae</taxon>
        <taxon>Cereibacter</taxon>
    </lineage>
</organism>
<evidence type="ECO:0000256" key="1">
    <source>
        <dbReference type="ARBA" id="ARBA00004202"/>
    </source>
</evidence>
<keyword evidence="2" id="KW-0813">Transport</keyword>
<proteinExistence type="predicted"/>
<keyword evidence="7" id="KW-0408">Iron</keyword>
<dbReference type="InterPro" id="IPR003593">
    <property type="entry name" value="AAA+_ATPase"/>
</dbReference>
<accession>A0A2W5SDA3</accession>
<feature type="domain" description="ABC transporter" evidence="10">
    <location>
        <begin position="2"/>
        <end position="238"/>
    </location>
</feature>
<keyword evidence="8" id="KW-0406">Ion transport</keyword>
<dbReference type="GO" id="GO:0005524">
    <property type="term" value="F:ATP binding"/>
    <property type="evidence" value="ECO:0007669"/>
    <property type="project" value="UniProtKB-KW"/>
</dbReference>
<keyword evidence="4" id="KW-0410">Iron transport</keyword>
<evidence type="ECO:0000256" key="3">
    <source>
        <dbReference type="ARBA" id="ARBA00022475"/>
    </source>
</evidence>
<evidence type="ECO:0000313" key="12">
    <source>
        <dbReference type="Proteomes" id="UP000248975"/>
    </source>
</evidence>
<evidence type="ECO:0000256" key="6">
    <source>
        <dbReference type="ARBA" id="ARBA00022840"/>
    </source>
</evidence>
<dbReference type="Pfam" id="PF00005">
    <property type="entry name" value="ABC_tran"/>
    <property type="match status" value="1"/>
</dbReference>
<dbReference type="InterPro" id="IPR027417">
    <property type="entry name" value="P-loop_NTPase"/>
</dbReference>
<evidence type="ECO:0000256" key="8">
    <source>
        <dbReference type="ARBA" id="ARBA00023065"/>
    </source>
</evidence>
<dbReference type="PANTHER" id="PTHR42771">
    <property type="entry name" value="IRON(3+)-HYDROXAMATE IMPORT ATP-BINDING PROTEIN FHUC"/>
    <property type="match status" value="1"/>
</dbReference>
<dbReference type="InterPro" id="IPR003439">
    <property type="entry name" value="ABC_transporter-like_ATP-bd"/>
</dbReference>
<dbReference type="GO" id="GO:0005886">
    <property type="term" value="C:plasma membrane"/>
    <property type="evidence" value="ECO:0007669"/>
    <property type="project" value="UniProtKB-SubCell"/>
</dbReference>
<evidence type="ECO:0000256" key="2">
    <source>
        <dbReference type="ARBA" id="ARBA00022448"/>
    </source>
</evidence>
<dbReference type="CDD" id="cd03214">
    <property type="entry name" value="ABC_Iron-Siderophores_B12_Hemin"/>
    <property type="match status" value="1"/>
</dbReference>
<dbReference type="Proteomes" id="UP000248975">
    <property type="component" value="Unassembled WGS sequence"/>
</dbReference>
<protein>
    <submittedName>
        <fullName evidence="11">ABC transporter</fullName>
    </submittedName>
</protein>
<evidence type="ECO:0000313" key="11">
    <source>
        <dbReference type="EMBL" id="PZR00110.1"/>
    </source>
</evidence>
<dbReference type="GO" id="GO:0016887">
    <property type="term" value="F:ATP hydrolysis activity"/>
    <property type="evidence" value="ECO:0007669"/>
    <property type="project" value="InterPro"/>
</dbReference>
<name>A0A2W5SDA3_CERSP</name>
<dbReference type="SUPFAM" id="SSF52540">
    <property type="entry name" value="P-loop containing nucleoside triphosphate hydrolases"/>
    <property type="match status" value="1"/>
</dbReference>
<evidence type="ECO:0000259" key="10">
    <source>
        <dbReference type="PROSITE" id="PS50893"/>
    </source>
</evidence>
<comment type="caution">
    <text evidence="11">The sequence shown here is derived from an EMBL/GenBank/DDBJ whole genome shotgun (WGS) entry which is preliminary data.</text>
</comment>
<comment type="subcellular location">
    <subcellularLocation>
        <location evidence="1">Cell membrane</location>
        <topology evidence="1">Peripheral membrane protein</topology>
    </subcellularLocation>
</comment>
<evidence type="ECO:0000256" key="7">
    <source>
        <dbReference type="ARBA" id="ARBA00023004"/>
    </source>
</evidence>
<dbReference type="InterPro" id="IPR051535">
    <property type="entry name" value="Siderophore_ABC-ATPase"/>
</dbReference>
<dbReference type="PROSITE" id="PS50893">
    <property type="entry name" value="ABC_TRANSPORTER_2"/>
    <property type="match status" value="1"/>
</dbReference>
<keyword evidence="3" id="KW-1003">Cell membrane</keyword>
<dbReference type="EMBL" id="QFQS01000001">
    <property type="protein sequence ID" value="PZR00110.1"/>
    <property type="molecule type" value="Genomic_DNA"/>
</dbReference>
<reference evidence="11 12" key="1">
    <citation type="submission" date="2017-08" db="EMBL/GenBank/DDBJ databases">
        <title>Infants hospitalized years apart are colonized by the same room-sourced microbial strains.</title>
        <authorList>
            <person name="Brooks B."/>
            <person name="Olm M.R."/>
            <person name="Firek B.A."/>
            <person name="Baker R."/>
            <person name="Thomas B.C."/>
            <person name="Morowitz M.J."/>
            <person name="Banfield J.F."/>
        </authorList>
    </citation>
    <scope>NUCLEOTIDE SEQUENCE [LARGE SCALE GENOMIC DNA]</scope>
    <source>
        <strain evidence="11">S2_003_000_R2_11</strain>
    </source>
</reference>